<dbReference type="AlphaFoldDB" id="A0A3Q7FFE1"/>
<dbReference type="Gramene" id="Solyc03g006375.1.1">
    <property type="protein sequence ID" value="Solyc03g006375.1.1"/>
    <property type="gene ID" value="Solyc03g006375.1"/>
</dbReference>
<evidence type="ECO:0000313" key="1">
    <source>
        <dbReference type="EnsemblPlants" id="Solyc03g006375.1.1"/>
    </source>
</evidence>
<reference evidence="1" key="1">
    <citation type="journal article" date="2012" name="Nature">
        <title>The tomato genome sequence provides insights into fleshy fruit evolution.</title>
        <authorList>
            <consortium name="Tomato Genome Consortium"/>
        </authorList>
    </citation>
    <scope>NUCLEOTIDE SEQUENCE [LARGE SCALE GENOMIC DNA]</scope>
    <source>
        <strain evidence="1">cv. Heinz 1706</strain>
    </source>
</reference>
<keyword evidence="2" id="KW-1185">Reference proteome</keyword>
<name>A0A3Q7FFE1_SOLLC</name>
<accession>A0A3Q7FFE1</accession>
<dbReference type="EnsemblPlants" id="Solyc03g006375.1.1">
    <property type="protein sequence ID" value="Solyc03g006375.1.1"/>
    <property type="gene ID" value="Solyc03g006375.1"/>
</dbReference>
<protein>
    <submittedName>
        <fullName evidence="1">Uncharacterized protein</fullName>
    </submittedName>
</protein>
<reference evidence="1" key="2">
    <citation type="submission" date="2019-01" db="UniProtKB">
        <authorList>
            <consortium name="EnsemblPlants"/>
        </authorList>
    </citation>
    <scope>IDENTIFICATION</scope>
    <source>
        <strain evidence="1">cv. Heinz 1706</strain>
    </source>
</reference>
<dbReference type="InParanoid" id="A0A3Q7FFE1"/>
<sequence length="185" mass="21835">MPKNFVNNLQDIGYESGCPSRPFRPIFKVKRASKRAYPSFQRLSCAITNHFLGDLDFNFKMLKYFVDVHQHLIYDSGWPSRQLRPIFKQIIFWVIRISTSKFFVKVRQNLGYLSGWPSQPFRPILKVKQFLKRAYPPFRYFSCAITNHFVVDPDSDVKKAKNFCGHFSRPFLCIRLSLTAILTHF</sequence>
<organism evidence="1">
    <name type="scientific">Solanum lycopersicum</name>
    <name type="common">Tomato</name>
    <name type="synonym">Lycopersicon esculentum</name>
    <dbReference type="NCBI Taxonomy" id="4081"/>
    <lineage>
        <taxon>Eukaryota</taxon>
        <taxon>Viridiplantae</taxon>
        <taxon>Streptophyta</taxon>
        <taxon>Embryophyta</taxon>
        <taxon>Tracheophyta</taxon>
        <taxon>Spermatophyta</taxon>
        <taxon>Magnoliopsida</taxon>
        <taxon>eudicotyledons</taxon>
        <taxon>Gunneridae</taxon>
        <taxon>Pentapetalae</taxon>
        <taxon>asterids</taxon>
        <taxon>lamiids</taxon>
        <taxon>Solanales</taxon>
        <taxon>Solanaceae</taxon>
        <taxon>Solanoideae</taxon>
        <taxon>Solaneae</taxon>
        <taxon>Solanum</taxon>
        <taxon>Solanum subgen. Lycopersicon</taxon>
    </lineage>
</organism>
<proteinExistence type="predicted"/>
<evidence type="ECO:0000313" key="2">
    <source>
        <dbReference type="Proteomes" id="UP000004994"/>
    </source>
</evidence>
<dbReference type="Proteomes" id="UP000004994">
    <property type="component" value="Chromosome 3"/>
</dbReference>